<feature type="transmembrane region" description="Helical" evidence="5">
    <location>
        <begin position="162"/>
        <end position="186"/>
    </location>
</feature>
<protein>
    <submittedName>
        <fullName evidence="6">Uncharacterized protein</fullName>
    </submittedName>
</protein>
<feature type="transmembrane region" description="Helical" evidence="5">
    <location>
        <begin position="129"/>
        <end position="150"/>
    </location>
</feature>
<evidence type="ECO:0000313" key="7">
    <source>
        <dbReference type="Proteomes" id="UP000028045"/>
    </source>
</evidence>
<evidence type="ECO:0000256" key="1">
    <source>
        <dbReference type="ARBA" id="ARBA00004141"/>
    </source>
</evidence>
<evidence type="ECO:0000256" key="5">
    <source>
        <dbReference type="SAM" id="Phobius"/>
    </source>
</evidence>
<accession>A0A084B2Y9</accession>
<organism evidence="6 7">
    <name type="scientific">Stachybotrys chartarum (strain CBS 109288 / IBT 7711)</name>
    <name type="common">Toxic black mold</name>
    <name type="synonym">Stilbospora chartarum</name>
    <dbReference type="NCBI Taxonomy" id="1280523"/>
    <lineage>
        <taxon>Eukaryota</taxon>
        <taxon>Fungi</taxon>
        <taxon>Dikarya</taxon>
        <taxon>Ascomycota</taxon>
        <taxon>Pezizomycotina</taxon>
        <taxon>Sordariomycetes</taxon>
        <taxon>Hypocreomycetidae</taxon>
        <taxon>Hypocreales</taxon>
        <taxon>Stachybotryaceae</taxon>
        <taxon>Stachybotrys</taxon>
    </lineage>
</organism>
<keyword evidence="2 5" id="KW-0812">Transmembrane</keyword>
<dbReference type="HOGENOM" id="CLU_033465_6_1_1"/>
<evidence type="ECO:0000313" key="6">
    <source>
        <dbReference type="EMBL" id="KEY71918.1"/>
    </source>
</evidence>
<keyword evidence="7" id="KW-1185">Reference proteome</keyword>
<comment type="subcellular location">
    <subcellularLocation>
        <location evidence="1">Membrane</location>
        <topology evidence="1">Multi-pass membrane protein</topology>
    </subcellularLocation>
</comment>
<dbReference type="Proteomes" id="UP000028045">
    <property type="component" value="Unassembled WGS sequence"/>
</dbReference>
<proteinExistence type="predicted"/>
<feature type="transmembrane region" description="Helical" evidence="5">
    <location>
        <begin position="86"/>
        <end position="108"/>
    </location>
</feature>
<dbReference type="InterPro" id="IPR007568">
    <property type="entry name" value="RTA1"/>
</dbReference>
<dbReference type="GO" id="GO:0000324">
    <property type="term" value="C:fungal-type vacuole"/>
    <property type="evidence" value="ECO:0007669"/>
    <property type="project" value="TreeGrafter"/>
</dbReference>
<dbReference type="OrthoDB" id="4521223at2759"/>
<dbReference type="Pfam" id="PF04479">
    <property type="entry name" value="RTA1"/>
    <property type="match status" value="1"/>
</dbReference>
<evidence type="ECO:0000256" key="3">
    <source>
        <dbReference type="ARBA" id="ARBA00022989"/>
    </source>
</evidence>
<evidence type="ECO:0000256" key="4">
    <source>
        <dbReference type="ARBA" id="ARBA00023136"/>
    </source>
</evidence>
<dbReference type="AlphaFoldDB" id="A0A084B2Y9"/>
<feature type="transmembrane region" description="Helical" evidence="5">
    <location>
        <begin position="270"/>
        <end position="292"/>
    </location>
</feature>
<feature type="transmembrane region" description="Helical" evidence="5">
    <location>
        <begin position="20"/>
        <end position="40"/>
    </location>
</feature>
<feature type="transmembrane region" description="Helical" evidence="5">
    <location>
        <begin position="230"/>
        <end position="250"/>
    </location>
</feature>
<reference evidence="6 7" key="1">
    <citation type="journal article" date="2014" name="BMC Genomics">
        <title>Comparative genome sequencing reveals chemotype-specific gene clusters in the toxigenic black mold Stachybotrys.</title>
        <authorList>
            <person name="Semeiks J."/>
            <person name="Borek D."/>
            <person name="Otwinowski Z."/>
            <person name="Grishin N.V."/>
        </authorList>
    </citation>
    <scope>NUCLEOTIDE SEQUENCE [LARGE SCALE GENOMIC DNA]</scope>
    <source>
        <strain evidence="7">CBS 109288 / IBT 7711</strain>
    </source>
</reference>
<gene>
    <name evidence="6" type="ORF">S7711_09121</name>
</gene>
<name>A0A084B2Y9_STACB</name>
<keyword evidence="3 5" id="KW-1133">Transmembrane helix</keyword>
<dbReference type="EMBL" id="KL648116">
    <property type="protein sequence ID" value="KEY71918.1"/>
    <property type="molecule type" value="Genomic_DNA"/>
</dbReference>
<evidence type="ECO:0000256" key="2">
    <source>
        <dbReference type="ARBA" id="ARBA00022692"/>
    </source>
</evidence>
<dbReference type="PANTHER" id="PTHR31465:SF8">
    <property type="entry name" value="DOMAIN PROTEIN, PUTATIVE (AFU_ORTHOLOGUE AFUA_6G14140)-RELATED"/>
    <property type="match status" value="1"/>
</dbReference>
<dbReference type="PANTHER" id="PTHR31465">
    <property type="entry name" value="PROTEIN RTA1-RELATED"/>
    <property type="match status" value="1"/>
</dbReference>
<sequence length="316" mass="34297">MSFDTCDRVSPECPVEYTLYGDFFTLGATATYAAIFGGFLTAQVPLTLRAKTWSYGAWLAAGTAFECIGYICRCVMSQNPWNYDAFVGQYLCLVLGPTLAAAAISLTFKHLVIWFGVEYSLIRPGLYPWVFVGTDFISICIQAAGGGIASASTSGSTLGNNLLLAGVCFQVVNMVFCGGLILAYVWRRRRALSSGSARTADDYASTDSEVPPCWQGSSELVCRNGRNVRIFVWGLVVAYITIVIRCTYRIPEMTLGWGSTLMQNEATFMSLDGAMLIIACGALTACHPAFFFSFMGRNSKGKPTNASEFELISGNQ</sequence>
<keyword evidence="4 5" id="KW-0472">Membrane</keyword>
<feature type="transmembrane region" description="Helical" evidence="5">
    <location>
        <begin position="52"/>
        <end position="71"/>
    </location>
</feature>
<dbReference type="GO" id="GO:0005886">
    <property type="term" value="C:plasma membrane"/>
    <property type="evidence" value="ECO:0007669"/>
    <property type="project" value="TreeGrafter"/>
</dbReference>